<dbReference type="InterPro" id="IPR037159">
    <property type="entry name" value="RNA_POL_N_sf"/>
</dbReference>
<organism evidence="11 12">
    <name type="scientific">Hohenbuehelia grisea</name>
    <dbReference type="NCBI Taxonomy" id="104357"/>
    <lineage>
        <taxon>Eukaryota</taxon>
        <taxon>Fungi</taxon>
        <taxon>Dikarya</taxon>
        <taxon>Basidiomycota</taxon>
        <taxon>Agaricomycotina</taxon>
        <taxon>Agaricomycetes</taxon>
        <taxon>Agaricomycetidae</taxon>
        <taxon>Agaricales</taxon>
        <taxon>Pleurotineae</taxon>
        <taxon>Pleurotaceae</taxon>
        <taxon>Hohenbuehelia</taxon>
    </lineage>
</organism>
<keyword evidence="5 8" id="KW-0548">Nucleotidyltransferase</keyword>
<evidence type="ECO:0000256" key="6">
    <source>
        <dbReference type="ARBA" id="ARBA00023163"/>
    </source>
</evidence>
<evidence type="ECO:0000256" key="8">
    <source>
        <dbReference type="RuleBase" id="RU003805"/>
    </source>
</evidence>
<gene>
    <name evidence="11" type="ORF">HGRIS_007009</name>
</gene>
<dbReference type="Gene3D" id="1.10.150.20">
    <property type="entry name" value="5' to 3' exonuclease, C-terminal subdomain"/>
    <property type="match status" value="1"/>
</dbReference>
<evidence type="ECO:0000313" key="11">
    <source>
        <dbReference type="EMBL" id="KAL0952784.1"/>
    </source>
</evidence>
<comment type="catalytic activity">
    <reaction evidence="7 8">
        <text>RNA(n) + a ribonucleoside 5'-triphosphate = RNA(n+1) + diphosphate</text>
        <dbReference type="Rhea" id="RHEA:21248"/>
        <dbReference type="Rhea" id="RHEA-COMP:14527"/>
        <dbReference type="Rhea" id="RHEA-COMP:17342"/>
        <dbReference type="ChEBI" id="CHEBI:33019"/>
        <dbReference type="ChEBI" id="CHEBI:61557"/>
        <dbReference type="ChEBI" id="CHEBI:140395"/>
        <dbReference type="EC" id="2.7.7.6"/>
    </reaction>
</comment>
<dbReference type="Pfam" id="PF14700">
    <property type="entry name" value="RPOL_N"/>
    <property type="match status" value="1"/>
</dbReference>
<evidence type="ECO:0000313" key="12">
    <source>
        <dbReference type="Proteomes" id="UP001556367"/>
    </source>
</evidence>
<dbReference type="Gene3D" id="1.10.287.280">
    <property type="match status" value="1"/>
</dbReference>
<keyword evidence="12" id="KW-1185">Reference proteome</keyword>
<dbReference type="InterPro" id="IPR046950">
    <property type="entry name" value="DNA-dir_Rpol_C_phage-type"/>
</dbReference>
<evidence type="ECO:0000256" key="9">
    <source>
        <dbReference type="SAM" id="MobiDB-lite"/>
    </source>
</evidence>
<name>A0ABR3JAW1_9AGAR</name>
<feature type="compositionally biased region" description="Acidic residues" evidence="9">
    <location>
        <begin position="1294"/>
        <end position="1305"/>
    </location>
</feature>
<dbReference type="Pfam" id="PF00940">
    <property type="entry name" value="RNA_pol"/>
    <property type="match status" value="1"/>
</dbReference>
<feature type="domain" description="DNA-directed RNA polymerase N-terminal" evidence="10">
    <location>
        <begin position="308"/>
        <end position="676"/>
    </location>
</feature>
<sequence length="1361" mass="151365">MIPRAARRCRRLYSAQAFAQVQGPSPEHRPYLPQSRTTPSRRVGPGLTVLPTPLPQNTLPLGSDAWYTDSPTQELIALIDVCLQNLYDVPRAKGIFDRLRGQLASSVLEPRVYNTMLVAYLDKAAGDAKKEYWFNELMSLYGIMEGGQEKVLPTESTYAVMLLAWIRHGPESPNPIRSDDLQSPASLLTKLLDRGISVPHVVSDRVFYDSKEASEVIQVLSKAAVDLNLSSVVSQLGMTETVGQVYDDPLEGVPEVRPVLVDKKDVNKDAEGSEGASQQEIPFNLFNLRTHLANVALARRVLPAELTARQKLLEESVYDVAVERLKHQADKFASLGLASSALNTPDLQKWMWDWHVRLQDRLEEAIKDITETEREAQEVWDAKFAKRVEMHKGDRVKALDGRSCLHPASAGPVPLAPFLQLVKPSRLSLITILEVMRLQGTGGVSDGMKTARALVSVGRAVEVEYKAQMAKRTTGSNASAGVVPAPAIDDLAQMVDHDKPADPTQAPDLVGKYRYGELYKRRVAARKFMEDGEAWTAEWTQEVRLKVGSILLECLMDVAEVERTKVVDGTVLSEQQPAFFHSYEYLRGQKLGVIRLNPVVAERIAKDGLRETLHPRHLPMVVRPKPWLGHDNGGYIYNKTTAMRFKDSVEQLAYLKHASHLGNVELVYAGLDVLGSTPWHINRPIFEVVLKVWNSGERLGKMPPAVYEVPEPERPDEALKGLDESADLRKRITFQTRHRAWLQAKANNHSDRCSVNYKIEIARAFLGDTIYLPHNLDFRGRAYPIPPHLNHIGDDLSRGLLKFAEAKPLGERGLRWLKIHLANLYGYDKAKFDERVDFVMERLDDVFDSATNPLEGGRWWTKADDPWQCLATCMELHAALTSPDPHAFESSLPVHQDGTCNGLQHYAALGGDARGAAQVNLAAADRPSDVYTYVGNMVEKLLEQDAEKGEKYAIMLKGKISRKVVKQTVMTTVYGVTYIGAREQIEKQLKDRKDLPQEECWAAAAYLAKQVLTCIGDLFSGAKGIQTWLNICARLVSKSVPAERLHEAISLKPPKKRSGRPAKAVSSQSQLRKEQMTSVVWTTPLGLPIVQPYRKPKRKQISTSIQTVYISDPNSPAEVNSVKQASAFPPNFIHSLDATHMILTALECRTQGLTFASVHDSYWTHACSIDTMSAIIRDTFIALHSSDVLEKLNDEFHERYKNYKVPLTSLRSSQLVKHLKEAGSKLVVPTQAAAKKLGALSELAVVSSEEETTIGETETSSAVQSMLEGEVTGKGSKSGSVSSDMQSLVDMLASEEDAEVDEEDEGLSRKAKAEKKKKEKDVVETIALMGKFVNLVDIIPPLPKKGDFNVEAIKGSQYFFS</sequence>
<dbReference type="PANTHER" id="PTHR10102:SF0">
    <property type="entry name" value="DNA-DIRECTED RNA POLYMERASE, MITOCHONDRIAL"/>
    <property type="match status" value="1"/>
</dbReference>
<dbReference type="InterPro" id="IPR029262">
    <property type="entry name" value="RPOL_N"/>
</dbReference>
<comment type="caution">
    <text evidence="11">The sequence shown here is derived from an EMBL/GenBank/DDBJ whole genome shotgun (WGS) entry which is preliminary data.</text>
</comment>
<protein>
    <recommendedName>
        <fullName evidence="2 8">DNA-directed RNA polymerase</fullName>
        <ecNumber evidence="2 8">2.7.7.6</ecNumber>
    </recommendedName>
</protein>
<evidence type="ECO:0000256" key="7">
    <source>
        <dbReference type="ARBA" id="ARBA00048552"/>
    </source>
</evidence>
<evidence type="ECO:0000256" key="5">
    <source>
        <dbReference type="ARBA" id="ARBA00022695"/>
    </source>
</evidence>
<feature type="region of interest" description="Disordered" evidence="9">
    <location>
        <begin position="22"/>
        <end position="45"/>
    </location>
</feature>
<evidence type="ECO:0000256" key="3">
    <source>
        <dbReference type="ARBA" id="ARBA00022478"/>
    </source>
</evidence>
<dbReference type="InterPro" id="IPR043502">
    <property type="entry name" value="DNA/RNA_pol_sf"/>
</dbReference>
<dbReference type="PROSITE" id="PS00489">
    <property type="entry name" value="RNA_POL_PHAGE_2"/>
    <property type="match status" value="1"/>
</dbReference>
<dbReference type="SMART" id="SM01311">
    <property type="entry name" value="RPOL_N"/>
    <property type="match status" value="1"/>
</dbReference>
<keyword evidence="4 8" id="KW-0808">Transferase</keyword>
<dbReference type="Proteomes" id="UP001556367">
    <property type="component" value="Unassembled WGS sequence"/>
</dbReference>
<dbReference type="EMBL" id="JASNQZ010000010">
    <property type="protein sequence ID" value="KAL0952784.1"/>
    <property type="molecule type" value="Genomic_DNA"/>
</dbReference>
<feature type="region of interest" description="Disordered" evidence="9">
    <location>
        <begin position="1294"/>
        <end position="1314"/>
    </location>
</feature>
<proteinExistence type="inferred from homology"/>
<evidence type="ECO:0000259" key="10">
    <source>
        <dbReference type="SMART" id="SM01311"/>
    </source>
</evidence>
<dbReference type="Gene3D" id="1.10.1320.10">
    <property type="entry name" value="DNA-directed RNA polymerase, N-terminal domain"/>
    <property type="match status" value="1"/>
</dbReference>
<dbReference type="InterPro" id="IPR002092">
    <property type="entry name" value="DNA-dir_Rpol_phage-type"/>
</dbReference>
<evidence type="ECO:0000256" key="4">
    <source>
        <dbReference type="ARBA" id="ARBA00022679"/>
    </source>
</evidence>
<dbReference type="EC" id="2.7.7.6" evidence="2 8"/>
<comment type="function">
    <text evidence="8">DNA-dependent RNA polymerase catalyzes the transcription of DNA into RNA using the four ribonucleoside triphosphates as substrates.</text>
</comment>
<dbReference type="SUPFAM" id="SSF56672">
    <property type="entry name" value="DNA/RNA polymerases"/>
    <property type="match status" value="1"/>
</dbReference>
<comment type="similarity">
    <text evidence="1 8">Belongs to the phage and mitochondrial RNA polymerase family.</text>
</comment>
<reference evidence="12" key="1">
    <citation type="submission" date="2024-06" db="EMBL/GenBank/DDBJ databases">
        <title>Multi-omics analyses provide insights into the biosynthesis of the anticancer antibiotic pleurotin in Hohenbuehelia grisea.</title>
        <authorList>
            <person name="Weaver J.A."/>
            <person name="Alberti F."/>
        </authorList>
    </citation>
    <scope>NUCLEOTIDE SEQUENCE [LARGE SCALE GENOMIC DNA]</scope>
    <source>
        <strain evidence="12">T-177</strain>
    </source>
</reference>
<evidence type="ECO:0000256" key="1">
    <source>
        <dbReference type="ARBA" id="ARBA00009493"/>
    </source>
</evidence>
<evidence type="ECO:0000256" key="2">
    <source>
        <dbReference type="ARBA" id="ARBA00012418"/>
    </source>
</evidence>
<dbReference type="PROSITE" id="PS00900">
    <property type="entry name" value="RNA_POL_PHAGE_1"/>
    <property type="match status" value="1"/>
</dbReference>
<keyword evidence="3 8" id="KW-0240">DNA-directed RNA polymerase</keyword>
<keyword evidence="6 8" id="KW-0804">Transcription</keyword>
<accession>A0ABR3JAW1</accession>
<dbReference type="PANTHER" id="PTHR10102">
    <property type="entry name" value="DNA-DIRECTED RNA POLYMERASE, MITOCHONDRIAL"/>
    <property type="match status" value="1"/>
</dbReference>